<comment type="subcellular location">
    <subcellularLocation>
        <location evidence="2">Cell membrane</location>
        <topology evidence="2">Multi-pass membrane protein</topology>
    </subcellularLocation>
</comment>
<comment type="caution">
    <text evidence="17">The sequence shown here is derived from an EMBL/GenBank/DDBJ whole genome shotgun (WGS) entry which is preliminary data.</text>
</comment>
<dbReference type="SUPFAM" id="SSF47384">
    <property type="entry name" value="Homodimeric domain of signal transducing histidine kinase"/>
    <property type="match status" value="1"/>
</dbReference>
<dbReference type="CDD" id="cd00082">
    <property type="entry name" value="HisKA"/>
    <property type="match status" value="1"/>
</dbReference>
<evidence type="ECO:0000256" key="12">
    <source>
        <dbReference type="ARBA" id="ARBA00023012"/>
    </source>
</evidence>
<evidence type="ECO:0000256" key="9">
    <source>
        <dbReference type="ARBA" id="ARBA00022777"/>
    </source>
</evidence>
<dbReference type="Pfam" id="PF00512">
    <property type="entry name" value="HisKA"/>
    <property type="match status" value="1"/>
</dbReference>
<keyword evidence="13 14" id="KW-0472">Membrane</keyword>
<dbReference type="InterPro" id="IPR003661">
    <property type="entry name" value="HisK_dim/P_dom"/>
</dbReference>
<dbReference type="PANTHER" id="PTHR45528">
    <property type="entry name" value="SENSOR HISTIDINE KINASE CPXA"/>
    <property type="match status" value="1"/>
</dbReference>
<keyword evidence="9" id="KW-0418">Kinase</keyword>
<dbReference type="SUPFAM" id="SSF158472">
    <property type="entry name" value="HAMP domain-like"/>
    <property type="match status" value="1"/>
</dbReference>
<evidence type="ECO:0000256" key="3">
    <source>
        <dbReference type="ARBA" id="ARBA00012438"/>
    </source>
</evidence>
<keyword evidence="4" id="KW-1003">Cell membrane</keyword>
<evidence type="ECO:0000256" key="13">
    <source>
        <dbReference type="ARBA" id="ARBA00023136"/>
    </source>
</evidence>
<dbReference type="Pfam" id="PF00672">
    <property type="entry name" value="HAMP"/>
    <property type="match status" value="1"/>
</dbReference>
<evidence type="ECO:0000256" key="6">
    <source>
        <dbReference type="ARBA" id="ARBA00022679"/>
    </source>
</evidence>
<dbReference type="PANTHER" id="PTHR45528:SF1">
    <property type="entry name" value="SENSOR HISTIDINE KINASE CPXA"/>
    <property type="match status" value="1"/>
</dbReference>
<dbReference type="PROSITE" id="PS50109">
    <property type="entry name" value="HIS_KIN"/>
    <property type="match status" value="1"/>
</dbReference>
<dbReference type="SMART" id="SM00387">
    <property type="entry name" value="HATPase_c"/>
    <property type="match status" value="1"/>
</dbReference>
<evidence type="ECO:0000259" key="15">
    <source>
        <dbReference type="PROSITE" id="PS50109"/>
    </source>
</evidence>
<protein>
    <recommendedName>
        <fullName evidence="3">histidine kinase</fullName>
        <ecNumber evidence="3">2.7.13.3</ecNumber>
    </recommendedName>
</protein>
<keyword evidence="6" id="KW-0808">Transferase</keyword>
<dbReference type="InterPro" id="IPR004358">
    <property type="entry name" value="Sig_transdc_His_kin-like_C"/>
</dbReference>
<dbReference type="GO" id="GO:0005886">
    <property type="term" value="C:plasma membrane"/>
    <property type="evidence" value="ECO:0007669"/>
    <property type="project" value="UniProtKB-SubCell"/>
</dbReference>
<keyword evidence="12" id="KW-0902">Two-component regulatory system</keyword>
<gene>
    <name evidence="17" type="ORF">CCY01nite_46750</name>
</gene>
<dbReference type="GO" id="GO:0000155">
    <property type="term" value="F:phosphorelay sensor kinase activity"/>
    <property type="evidence" value="ECO:0007669"/>
    <property type="project" value="InterPro"/>
</dbReference>
<dbReference type="GO" id="GO:0005524">
    <property type="term" value="F:ATP binding"/>
    <property type="evidence" value="ECO:0007669"/>
    <property type="project" value="UniProtKB-KW"/>
</dbReference>
<dbReference type="SMART" id="SM00388">
    <property type="entry name" value="HisKA"/>
    <property type="match status" value="1"/>
</dbReference>
<dbReference type="PROSITE" id="PS50885">
    <property type="entry name" value="HAMP"/>
    <property type="match status" value="1"/>
</dbReference>
<evidence type="ECO:0000256" key="1">
    <source>
        <dbReference type="ARBA" id="ARBA00000085"/>
    </source>
</evidence>
<evidence type="ECO:0000256" key="2">
    <source>
        <dbReference type="ARBA" id="ARBA00004651"/>
    </source>
</evidence>
<evidence type="ECO:0000256" key="8">
    <source>
        <dbReference type="ARBA" id="ARBA00022741"/>
    </source>
</evidence>
<evidence type="ECO:0000259" key="16">
    <source>
        <dbReference type="PROSITE" id="PS50885"/>
    </source>
</evidence>
<evidence type="ECO:0000256" key="7">
    <source>
        <dbReference type="ARBA" id="ARBA00022692"/>
    </source>
</evidence>
<dbReference type="Gene3D" id="1.10.287.130">
    <property type="match status" value="1"/>
</dbReference>
<evidence type="ECO:0000313" key="17">
    <source>
        <dbReference type="EMBL" id="GEP98415.1"/>
    </source>
</evidence>
<evidence type="ECO:0000256" key="14">
    <source>
        <dbReference type="SAM" id="Phobius"/>
    </source>
</evidence>
<dbReference type="InterPro" id="IPR036890">
    <property type="entry name" value="HATPase_C_sf"/>
</dbReference>
<keyword evidence="7 14" id="KW-0812">Transmembrane</keyword>
<keyword evidence="10" id="KW-0067">ATP-binding</keyword>
<keyword evidence="18" id="KW-1185">Reference proteome</keyword>
<dbReference type="OrthoDB" id="594725at2"/>
<feature type="domain" description="Histidine kinase" evidence="15">
    <location>
        <begin position="237"/>
        <end position="453"/>
    </location>
</feature>
<comment type="catalytic activity">
    <reaction evidence="1">
        <text>ATP + protein L-histidine = ADP + protein N-phospho-L-histidine.</text>
        <dbReference type="EC" id="2.7.13.3"/>
    </reaction>
</comment>
<keyword evidence="5" id="KW-0597">Phosphoprotein</keyword>
<name>A0A512RRU1_9BACT</name>
<dbReference type="Gene3D" id="6.10.340.10">
    <property type="match status" value="1"/>
</dbReference>
<evidence type="ECO:0000256" key="5">
    <source>
        <dbReference type="ARBA" id="ARBA00022553"/>
    </source>
</evidence>
<dbReference type="InterPro" id="IPR003660">
    <property type="entry name" value="HAMP_dom"/>
</dbReference>
<dbReference type="PRINTS" id="PR00344">
    <property type="entry name" value="BCTRLSENSOR"/>
</dbReference>
<dbReference type="Proteomes" id="UP000321436">
    <property type="component" value="Unassembled WGS sequence"/>
</dbReference>
<evidence type="ECO:0000256" key="10">
    <source>
        <dbReference type="ARBA" id="ARBA00022840"/>
    </source>
</evidence>
<dbReference type="EMBL" id="BKAU01000006">
    <property type="protein sequence ID" value="GEP98415.1"/>
    <property type="molecule type" value="Genomic_DNA"/>
</dbReference>
<dbReference type="RefSeq" id="WP_146866953.1">
    <property type="nucleotide sequence ID" value="NZ_BKAU01000006.1"/>
</dbReference>
<keyword evidence="8" id="KW-0547">Nucleotide-binding</keyword>
<dbReference type="SUPFAM" id="SSF55874">
    <property type="entry name" value="ATPase domain of HSP90 chaperone/DNA topoisomerase II/histidine kinase"/>
    <property type="match status" value="1"/>
</dbReference>
<proteinExistence type="predicted"/>
<dbReference type="SMART" id="SM00304">
    <property type="entry name" value="HAMP"/>
    <property type="match status" value="1"/>
</dbReference>
<dbReference type="InterPro" id="IPR036097">
    <property type="entry name" value="HisK_dim/P_sf"/>
</dbReference>
<evidence type="ECO:0000256" key="11">
    <source>
        <dbReference type="ARBA" id="ARBA00022989"/>
    </source>
</evidence>
<accession>A0A512RRU1</accession>
<reference evidence="17 18" key="1">
    <citation type="submission" date="2019-07" db="EMBL/GenBank/DDBJ databases">
        <title>Whole genome shotgun sequence of Chitinophaga cymbidii NBRC 109752.</title>
        <authorList>
            <person name="Hosoyama A."/>
            <person name="Uohara A."/>
            <person name="Ohji S."/>
            <person name="Ichikawa N."/>
        </authorList>
    </citation>
    <scope>NUCLEOTIDE SEQUENCE [LARGE SCALE GENOMIC DNA]</scope>
    <source>
        <strain evidence="17 18">NBRC 109752</strain>
    </source>
</reference>
<dbReference type="Pfam" id="PF02518">
    <property type="entry name" value="HATPase_c"/>
    <property type="match status" value="1"/>
</dbReference>
<feature type="transmembrane region" description="Helical" evidence="14">
    <location>
        <begin position="7"/>
        <end position="30"/>
    </location>
</feature>
<keyword evidence="11 14" id="KW-1133">Transmembrane helix</keyword>
<sequence length="453" mass="51379">MKISNKIMLLFALLTVSIITGMSFFVYYMANQHSFEDFYKRLEIRAYLTAHATFPPVGTDTLAYNYIRDRHLEKLPSEKEYILPVRQMDDVRPHPELGLPLQFYQEVIRNGKETFRSGERFYEGILYTHTDGNYIVIVSAVNEYRAQYIAELRRILIICFIIAAGVVIGAGLFFTHYILRPIHRIMNQVKNISSGNLHMRVESHSGGDEVSELAGTFNNMLDRLETAFETQNNFVSNASHELGTPLTAIIGEAELALSKERDCNSYQASIRSMLREAERLEHITRSLLHLAQTGFDGKKQSWGSVRTDELLFSVKHMIDRITPGNKVEIDYSLFPEEEEKMSIPGNFQLLELALSNIISNAVKYSSNSPVSVALAATNSKNIIIVRDHGIGIPEEDLPYIFSPFFRASNTKPFKGYGIGLPLTNNIIRMHKGEIIVNSRMNEGTEIRVELPSS</sequence>
<dbReference type="CDD" id="cd06225">
    <property type="entry name" value="HAMP"/>
    <property type="match status" value="1"/>
</dbReference>
<dbReference type="EC" id="2.7.13.3" evidence="3"/>
<feature type="domain" description="HAMP" evidence="16">
    <location>
        <begin position="176"/>
        <end position="229"/>
    </location>
</feature>
<evidence type="ECO:0000256" key="4">
    <source>
        <dbReference type="ARBA" id="ARBA00022475"/>
    </source>
</evidence>
<dbReference type="AlphaFoldDB" id="A0A512RRU1"/>
<evidence type="ECO:0000313" key="18">
    <source>
        <dbReference type="Proteomes" id="UP000321436"/>
    </source>
</evidence>
<feature type="transmembrane region" description="Helical" evidence="14">
    <location>
        <begin position="155"/>
        <end position="179"/>
    </location>
</feature>
<dbReference type="Gene3D" id="3.30.565.10">
    <property type="entry name" value="Histidine kinase-like ATPase, C-terminal domain"/>
    <property type="match status" value="1"/>
</dbReference>
<dbReference type="InterPro" id="IPR003594">
    <property type="entry name" value="HATPase_dom"/>
</dbReference>
<dbReference type="InterPro" id="IPR050398">
    <property type="entry name" value="HssS/ArlS-like"/>
</dbReference>
<organism evidence="17 18">
    <name type="scientific">Chitinophaga cymbidii</name>
    <dbReference type="NCBI Taxonomy" id="1096750"/>
    <lineage>
        <taxon>Bacteria</taxon>
        <taxon>Pseudomonadati</taxon>
        <taxon>Bacteroidota</taxon>
        <taxon>Chitinophagia</taxon>
        <taxon>Chitinophagales</taxon>
        <taxon>Chitinophagaceae</taxon>
        <taxon>Chitinophaga</taxon>
    </lineage>
</organism>
<dbReference type="InterPro" id="IPR005467">
    <property type="entry name" value="His_kinase_dom"/>
</dbReference>